<proteinExistence type="inferred from homology"/>
<dbReference type="Proteomes" id="UP000252519">
    <property type="component" value="Unassembled WGS sequence"/>
</dbReference>
<dbReference type="PANTHER" id="PTHR13132:SF29">
    <property type="entry name" value="ALPHA-(1,6)-FUCOSYLTRANSFERASE"/>
    <property type="match status" value="1"/>
</dbReference>
<dbReference type="GO" id="GO:0006487">
    <property type="term" value="P:protein N-linked glycosylation"/>
    <property type="evidence" value="ECO:0007669"/>
    <property type="project" value="TreeGrafter"/>
</dbReference>
<dbReference type="Gene3D" id="2.30.30.40">
    <property type="entry name" value="SH3 Domains"/>
    <property type="match status" value="1"/>
</dbReference>
<dbReference type="InterPro" id="IPR027350">
    <property type="entry name" value="GT23_dom"/>
</dbReference>
<evidence type="ECO:0000256" key="3">
    <source>
        <dbReference type="PROSITE-ProRule" id="PRU00992"/>
    </source>
</evidence>
<feature type="chain" id="PRO_5016703544" description="GT23 domain-containing protein" evidence="6">
    <location>
        <begin position="21"/>
        <end position="550"/>
    </location>
</feature>
<dbReference type="STRING" id="29170.A0A368HA25"/>
<name>A0A368HA25_ANCCA</name>
<evidence type="ECO:0000313" key="9">
    <source>
        <dbReference type="Proteomes" id="UP000252519"/>
    </source>
</evidence>
<feature type="compositionally biased region" description="Basic and acidic residues" evidence="5">
    <location>
        <begin position="243"/>
        <end position="252"/>
    </location>
</feature>
<dbReference type="GO" id="GO:0046921">
    <property type="term" value="F:alpha-(1-&gt;6)-fucosyltransferase activity"/>
    <property type="evidence" value="ECO:0007669"/>
    <property type="project" value="TreeGrafter"/>
</dbReference>
<dbReference type="InterPro" id="IPR045573">
    <property type="entry name" value="Fut8_N_cat"/>
</dbReference>
<sequence length="550" mass="63253">MNALKLILLVAVIWLPTVFFFSKSTPPEVQENYVEMEDQVFELQKSLRMLQEMNRDLKYKLKELVLEEETAREVTLKKRKGMWSKHSYNAGEYERGRRKLERGLWEILISLSLNDSVRSTNYREHTENKLVSLLATSSKLDLITDRKKSSLRSITDIIQKELNTSQHIDDCSKVKFLGCSLPGSCGFGCQVHHLTYCLLVAFASSRVLVIRKNAWGYHREGWAGAFHPPSTCQLPEEVNWSTKESKATDERSPAPSVNSLETPFSDQKFFSLDPIMTSSYRPDYLPLSIPKPVADQLIALHSNPPVFFIGQFARFILNPKPSLQKFVDISASQVPFNSGPIVGVHVRRTDKIDWKEAKYHPVSEYMRWCEIYFQIQERRLKHPLRRKVYVASDDPSVIREIREKYPNYDVFGDVAFAESAQNHSGRYSERSLRGLVTDVFLLSKCDYLVCGLSSHLCRLAYELMQVVHDGDAGDRVRSLDEMYYFGGQHPHEYVAIEEHTPQYSKEISLEIGDVIEFKTNLWNGYFEGGGEVENCGISCFGEIFEIFSMK</sequence>
<keyword evidence="9" id="KW-1185">Reference proteome</keyword>
<dbReference type="OrthoDB" id="2014825at2759"/>
<feature type="domain" description="GT23" evidence="7">
    <location>
        <begin position="172"/>
        <end position="479"/>
    </location>
</feature>
<evidence type="ECO:0000313" key="8">
    <source>
        <dbReference type="EMBL" id="RCN52095.1"/>
    </source>
</evidence>
<organism evidence="8 9">
    <name type="scientific">Ancylostoma caninum</name>
    <name type="common">Dog hookworm</name>
    <dbReference type="NCBI Taxonomy" id="29170"/>
    <lineage>
        <taxon>Eukaryota</taxon>
        <taxon>Metazoa</taxon>
        <taxon>Ecdysozoa</taxon>
        <taxon>Nematoda</taxon>
        <taxon>Chromadorea</taxon>
        <taxon>Rhabditida</taxon>
        <taxon>Rhabditina</taxon>
        <taxon>Rhabditomorpha</taxon>
        <taxon>Strongyloidea</taxon>
        <taxon>Ancylostomatidae</taxon>
        <taxon>Ancylostomatinae</taxon>
        <taxon>Ancylostoma</taxon>
    </lineage>
</organism>
<evidence type="ECO:0000256" key="5">
    <source>
        <dbReference type="SAM" id="MobiDB-lite"/>
    </source>
</evidence>
<keyword evidence="2 3" id="KW-0808">Transferase</keyword>
<gene>
    <name evidence="8" type="ORF">ANCCAN_01883</name>
</gene>
<feature type="region of interest" description="Disordered" evidence="5">
    <location>
        <begin position="238"/>
        <end position="259"/>
    </location>
</feature>
<dbReference type="Gene3D" id="3.40.50.11350">
    <property type="match status" value="1"/>
</dbReference>
<reference evidence="8 9" key="1">
    <citation type="submission" date="2014-10" db="EMBL/GenBank/DDBJ databases">
        <title>Draft genome of the hookworm Ancylostoma caninum.</title>
        <authorList>
            <person name="Mitreva M."/>
        </authorList>
    </citation>
    <scope>NUCLEOTIDE SEQUENCE [LARGE SCALE GENOMIC DNA]</scope>
    <source>
        <strain evidence="8 9">Baltimore</strain>
    </source>
</reference>
<dbReference type="CDD" id="cd11300">
    <property type="entry name" value="Fut8_like"/>
    <property type="match status" value="1"/>
</dbReference>
<protein>
    <recommendedName>
        <fullName evidence="7">GT23 domain-containing protein</fullName>
    </recommendedName>
</protein>
<dbReference type="Pfam" id="PF19745">
    <property type="entry name" value="FUT8_N_cat"/>
    <property type="match status" value="1"/>
</dbReference>
<dbReference type="PANTHER" id="PTHR13132">
    <property type="entry name" value="ALPHA- 1,6 -FUCOSYLTRANSFERASE"/>
    <property type="match status" value="1"/>
</dbReference>
<evidence type="ECO:0000256" key="1">
    <source>
        <dbReference type="ARBA" id="ARBA00022676"/>
    </source>
</evidence>
<comment type="similarity">
    <text evidence="3">Belongs to the glycosyltransferase 23 family.</text>
</comment>
<accession>A0A368HA25</accession>
<feature type="region of interest" description="Important for donor substrate binding" evidence="3">
    <location>
        <begin position="347"/>
        <end position="348"/>
    </location>
</feature>
<evidence type="ECO:0000256" key="2">
    <source>
        <dbReference type="ARBA" id="ARBA00022679"/>
    </source>
</evidence>
<keyword evidence="6" id="KW-0732">Signal</keyword>
<feature type="coiled-coil region" evidence="4">
    <location>
        <begin position="33"/>
        <end position="67"/>
    </location>
</feature>
<evidence type="ECO:0000256" key="4">
    <source>
        <dbReference type="SAM" id="Coils"/>
    </source>
</evidence>
<dbReference type="EMBL" id="JOJR01000009">
    <property type="protein sequence ID" value="RCN52095.1"/>
    <property type="molecule type" value="Genomic_DNA"/>
</dbReference>
<dbReference type="AlphaFoldDB" id="A0A368HA25"/>
<feature type="signal peptide" evidence="6">
    <location>
        <begin position="1"/>
        <end position="20"/>
    </location>
</feature>
<comment type="caution">
    <text evidence="8">The sequence shown here is derived from an EMBL/GenBank/DDBJ whole genome shotgun (WGS) entry which is preliminary data.</text>
</comment>
<dbReference type="PROSITE" id="PS51659">
    <property type="entry name" value="GT23"/>
    <property type="match status" value="1"/>
</dbReference>
<evidence type="ECO:0000259" key="7">
    <source>
        <dbReference type="PROSITE" id="PS51659"/>
    </source>
</evidence>
<keyword evidence="4" id="KW-0175">Coiled coil</keyword>
<evidence type="ECO:0000256" key="6">
    <source>
        <dbReference type="SAM" id="SignalP"/>
    </source>
</evidence>
<keyword evidence="1 3" id="KW-0328">Glycosyltransferase</keyword>